<dbReference type="GO" id="GO:0000155">
    <property type="term" value="F:phosphorelay sensor kinase activity"/>
    <property type="evidence" value="ECO:0007669"/>
    <property type="project" value="InterPro"/>
</dbReference>
<evidence type="ECO:0000256" key="4">
    <source>
        <dbReference type="ARBA" id="ARBA00023015"/>
    </source>
</evidence>
<keyword evidence="6" id="KW-0804">Transcription</keyword>
<dbReference type="PANTHER" id="PTHR43547">
    <property type="entry name" value="TWO-COMPONENT HISTIDINE KINASE"/>
    <property type="match status" value="1"/>
</dbReference>
<dbReference type="Gene3D" id="3.30.565.10">
    <property type="entry name" value="Histidine kinase-like ATPase, C-terminal domain"/>
    <property type="match status" value="1"/>
</dbReference>
<proteinExistence type="predicted"/>
<dbReference type="SUPFAM" id="SSF55874">
    <property type="entry name" value="ATPase domain of HSP90 chaperone/DNA topoisomerase II/histidine kinase"/>
    <property type="match status" value="1"/>
</dbReference>
<dbReference type="SUPFAM" id="SSF46689">
    <property type="entry name" value="Homeodomain-like"/>
    <property type="match status" value="1"/>
</dbReference>
<comment type="caution">
    <text evidence="11">The sequence shown here is derived from an EMBL/GenBank/DDBJ whole genome shotgun (WGS) entry which is preliminary data.</text>
</comment>
<dbReference type="InterPro" id="IPR009057">
    <property type="entry name" value="Homeodomain-like_sf"/>
</dbReference>
<dbReference type="InterPro" id="IPR005467">
    <property type="entry name" value="His_kinase_dom"/>
</dbReference>
<dbReference type="InterPro" id="IPR003594">
    <property type="entry name" value="HATPase_dom"/>
</dbReference>
<protein>
    <recommendedName>
        <fullName evidence="2">histidine kinase</fullName>
        <ecNumber evidence="2">2.7.13.3</ecNumber>
    </recommendedName>
</protein>
<dbReference type="InterPro" id="IPR011110">
    <property type="entry name" value="Reg_prop"/>
</dbReference>
<sequence length="1418" mass="155673">MVVLAGLLGPVARAQNAPPGAFRFEHITVDQGLSHSDAMAVIKDRAGFLWIGTNRGLNRYDGYGLKQYMLPINPRNGQSSNRITALLVGPDERLWVGAEHSGLSYYDAGHDVFQRLADRAVPAADRAAAQRLAGSDVTALVADRQHRLWVGTAQNGLFMLRLGPQGQVEALRQLPTAPPGQPALTRISGLAADAEGNLWVGSFDAGLLVLPAASGPAGPLLPTALAGTPVSALHLDRRGDLWVGAERTIYWVSAASRRTRQALVPHALPYHYPRVQALRLDSFGRLWAGTLHGLYVWEAGAPTAAAPPLQAGHPARFQPRDDEPYSINSERVHQLFEDNHQLMWLCASAGGLNKVDLRQRAFGRLRHQLTGQPALSNANNYINAIYKEEATNTLWFGTRNGLTAYDLARRTSQTYLSQPADTGRGVDAATIFRAADGTLWVGTRDHGLTAVRRTGGRTQLTTYRRTGTFDLTSTRLEHLAQDGQGTLWVATFSKGLLRLGPDGRLLGHYDMATAHLPTNQFTFLLYDAPRNVLWASTRDAGLLKLRPTADSLRLLRQFSYAGGRAGGLPVNYVWPLLLGEGGALWIGTLGGGLQQLTTTAQGRDTLRSFSRYLPESDVESLLADDAGNLWVGGTGLYRFTPATRQYLRYDVADGLQSNAFKIGAAARAQDGTLYFGGINGITYFQPSDIQANPYPPVVQLTDLRIANQPVAVGRPFNGRLVLAGPLSEPQTVTIKPSENDFSVDFVALNYTNPHKDHYAYRLLGYNPAWVYPGPGQRTASFTNLPPGRYTLQVQADNGEGVWAKAPATLQFEVLAPWYKTGWAYLLYGLVLLGLMVLYRRFEITQQGLRNKLALEHFQAEKEKELTNLKLGFFTNVSHELRTPLTLILGPMEEIIGAPGPVSGLRDKVQLMHRQTRKLLDLVNQLLDFRKVESGHVPLRASYGNVVQFLTDSYLVFKQQATERGLAYTLDVPAEAVLLHFDRSKLEIVLTNLLANAFKYTPAGGQLTLAATVVGSPGGEAVFQQGELAGNYLEISVVDTGVGIRAEELARIFDPYYQASHTDTLRMTGTGIGLSLAKQFTERHGGNLHVTSEVGAGTTFRLRLPFGRAHLQPGDVLAEAEQAELAAELAETAPAFDPIASDLPTESLPARPRLLVVEDNDEVRQYLQQLFGSEYEVLAAADGLDGWEKALAQLPDLIISDVMMPRSDGLELCRKLKQHPKTAHVPVLLLTARTAALHEVEGLGLGADDYVSKPFNPLVLQAKATALLRNRLKMREFYQRQILLEPTEIVVADADRTFLEQAMRAVEQHLDDPAFGVQVLASDLCLSQSVLYRRVKGITGQTTVEFIRDVRMKRAAQLLTHSQLRITEIAFQVGVENVKYFRKTFQKIYGVAPSEYAKQHRPDRGAALLVESEEDEANG</sequence>
<dbReference type="InterPro" id="IPR015943">
    <property type="entry name" value="WD40/YVTN_repeat-like_dom_sf"/>
</dbReference>
<dbReference type="InterPro" id="IPR004358">
    <property type="entry name" value="Sig_transdc_His_kin-like_C"/>
</dbReference>
<comment type="catalytic activity">
    <reaction evidence="1">
        <text>ATP + protein L-histidine = ADP + protein N-phospho-L-histidine.</text>
        <dbReference type="EC" id="2.7.13.3"/>
    </reaction>
</comment>
<gene>
    <name evidence="11" type="ORF">EAH73_10570</name>
</gene>
<reference evidence="11 12" key="1">
    <citation type="journal article" date="2019" name="Environ. Microbiol.">
        <title>Species interactions and distinct microbial communities in high Arctic permafrost affected cryosols are associated with the CH4 and CO2 gas fluxes.</title>
        <authorList>
            <person name="Altshuler I."/>
            <person name="Hamel J."/>
            <person name="Turney S."/>
            <person name="Magnuson E."/>
            <person name="Levesque R."/>
            <person name="Greer C."/>
            <person name="Whyte L.G."/>
        </authorList>
    </citation>
    <scope>NUCLEOTIDE SEQUENCE [LARGE SCALE GENOMIC DNA]</scope>
    <source>
        <strain evidence="11 12">S9.2P</strain>
    </source>
</reference>
<dbReference type="InterPro" id="IPR003661">
    <property type="entry name" value="HisK_dim/P_dom"/>
</dbReference>
<keyword evidence="12" id="KW-1185">Reference proteome</keyword>
<dbReference type="GO" id="GO:0043565">
    <property type="term" value="F:sequence-specific DNA binding"/>
    <property type="evidence" value="ECO:0007669"/>
    <property type="project" value="InterPro"/>
</dbReference>
<dbReference type="CDD" id="cd17574">
    <property type="entry name" value="REC_OmpR"/>
    <property type="match status" value="1"/>
</dbReference>
<dbReference type="SUPFAM" id="SSF47384">
    <property type="entry name" value="Homodimeric domain of signal transducing histidine kinase"/>
    <property type="match status" value="1"/>
</dbReference>
<dbReference type="Pfam" id="PF07494">
    <property type="entry name" value="Reg_prop"/>
    <property type="match status" value="1"/>
</dbReference>
<keyword evidence="3 7" id="KW-0597">Phosphoprotein</keyword>
<dbReference type="Pfam" id="PF02518">
    <property type="entry name" value="HATPase_c"/>
    <property type="match status" value="1"/>
</dbReference>
<keyword evidence="4" id="KW-0805">Transcription regulation</keyword>
<feature type="domain" description="HTH araC/xylS-type" evidence="8">
    <location>
        <begin position="1299"/>
        <end position="1398"/>
    </location>
</feature>
<dbReference type="Proteomes" id="UP000317646">
    <property type="component" value="Unassembled WGS sequence"/>
</dbReference>
<dbReference type="PRINTS" id="PR00344">
    <property type="entry name" value="BCTRLSENSOR"/>
</dbReference>
<dbReference type="CDD" id="cd00082">
    <property type="entry name" value="HisKA"/>
    <property type="match status" value="1"/>
</dbReference>
<dbReference type="EC" id="2.7.13.3" evidence="2"/>
<dbReference type="InterPro" id="IPR018060">
    <property type="entry name" value="HTH_AraC"/>
</dbReference>
<keyword evidence="5" id="KW-0238">DNA-binding</keyword>
<dbReference type="InterPro" id="IPR011123">
    <property type="entry name" value="Y_Y_Y"/>
</dbReference>
<dbReference type="InterPro" id="IPR036097">
    <property type="entry name" value="HisK_dim/P_sf"/>
</dbReference>
<dbReference type="Gene3D" id="2.60.40.10">
    <property type="entry name" value="Immunoglobulins"/>
    <property type="match status" value="1"/>
</dbReference>
<evidence type="ECO:0000256" key="7">
    <source>
        <dbReference type="PROSITE-ProRule" id="PRU00169"/>
    </source>
</evidence>
<dbReference type="InterPro" id="IPR036890">
    <property type="entry name" value="HATPase_C_sf"/>
</dbReference>
<dbReference type="EMBL" id="RCYZ01000004">
    <property type="protein sequence ID" value="TPG65830.1"/>
    <property type="molecule type" value="Genomic_DNA"/>
</dbReference>
<dbReference type="SMART" id="SM00387">
    <property type="entry name" value="HATPase_c"/>
    <property type="match status" value="1"/>
</dbReference>
<evidence type="ECO:0000313" key="12">
    <source>
        <dbReference type="Proteomes" id="UP000317646"/>
    </source>
</evidence>
<dbReference type="SMART" id="SM00342">
    <property type="entry name" value="HTH_ARAC"/>
    <property type="match status" value="1"/>
</dbReference>
<keyword evidence="11" id="KW-0808">Transferase</keyword>
<dbReference type="SUPFAM" id="SSF63829">
    <property type="entry name" value="Calcium-dependent phosphotriesterase"/>
    <property type="match status" value="2"/>
</dbReference>
<evidence type="ECO:0000256" key="1">
    <source>
        <dbReference type="ARBA" id="ARBA00000085"/>
    </source>
</evidence>
<dbReference type="InterPro" id="IPR013783">
    <property type="entry name" value="Ig-like_fold"/>
</dbReference>
<dbReference type="Gene3D" id="1.10.10.60">
    <property type="entry name" value="Homeodomain-like"/>
    <property type="match status" value="2"/>
</dbReference>
<evidence type="ECO:0000313" key="11">
    <source>
        <dbReference type="EMBL" id="TPG65830.1"/>
    </source>
</evidence>
<evidence type="ECO:0000256" key="3">
    <source>
        <dbReference type="ARBA" id="ARBA00022553"/>
    </source>
</evidence>
<evidence type="ECO:0000259" key="8">
    <source>
        <dbReference type="PROSITE" id="PS01124"/>
    </source>
</evidence>
<organism evidence="11 12">
    <name type="scientific">Hymenobacter nivis</name>
    <dbReference type="NCBI Taxonomy" id="1850093"/>
    <lineage>
        <taxon>Bacteria</taxon>
        <taxon>Pseudomonadati</taxon>
        <taxon>Bacteroidota</taxon>
        <taxon>Cytophagia</taxon>
        <taxon>Cytophagales</taxon>
        <taxon>Hymenobacteraceae</taxon>
        <taxon>Hymenobacter</taxon>
    </lineage>
</organism>
<dbReference type="PROSITE" id="PS50110">
    <property type="entry name" value="RESPONSE_REGULATORY"/>
    <property type="match status" value="1"/>
</dbReference>
<accession>A0A502GX78</accession>
<dbReference type="InterPro" id="IPR001789">
    <property type="entry name" value="Sig_transdc_resp-reg_receiver"/>
</dbReference>
<dbReference type="Gene3D" id="2.130.10.10">
    <property type="entry name" value="YVTN repeat-like/Quinoprotein amine dehydrogenase"/>
    <property type="match status" value="3"/>
</dbReference>
<dbReference type="PROSITE" id="PS50109">
    <property type="entry name" value="HIS_KIN"/>
    <property type="match status" value="1"/>
</dbReference>
<dbReference type="Gene3D" id="1.10.287.130">
    <property type="match status" value="1"/>
</dbReference>
<evidence type="ECO:0000256" key="2">
    <source>
        <dbReference type="ARBA" id="ARBA00012438"/>
    </source>
</evidence>
<dbReference type="Pfam" id="PF07495">
    <property type="entry name" value="Y_Y_Y"/>
    <property type="match status" value="1"/>
</dbReference>
<feature type="domain" description="Histidine kinase" evidence="9">
    <location>
        <begin position="875"/>
        <end position="1107"/>
    </location>
</feature>
<dbReference type="SMART" id="SM00448">
    <property type="entry name" value="REC"/>
    <property type="match status" value="1"/>
</dbReference>
<feature type="domain" description="Response regulatory" evidence="10">
    <location>
        <begin position="1152"/>
        <end position="1267"/>
    </location>
</feature>
<feature type="modified residue" description="4-aspartylphosphate" evidence="7">
    <location>
        <position position="1200"/>
    </location>
</feature>
<evidence type="ECO:0000256" key="5">
    <source>
        <dbReference type="ARBA" id="ARBA00023125"/>
    </source>
</evidence>
<dbReference type="PROSITE" id="PS01124">
    <property type="entry name" value="HTH_ARAC_FAMILY_2"/>
    <property type="match status" value="1"/>
</dbReference>
<dbReference type="Pfam" id="PF00512">
    <property type="entry name" value="HisKA"/>
    <property type="match status" value="1"/>
</dbReference>
<dbReference type="InterPro" id="IPR018062">
    <property type="entry name" value="HTH_AraC-typ_CS"/>
</dbReference>
<dbReference type="Pfam" id="PF00072">
    <property type="entry name" value="Response_reg"/>
    <property type="match status" value="1"/>
</dbReference>
<dbReference type="FunFam" id="1.10.287.130:FF:000045">
    <property type="entry name" value="Two-component system sensor histidine kinase/response regulator"/>
    <property type="match status" value="1"/>
</dbReference>
<dbReference type="PANTHER" id="PTHR43547:SF2">
    <property type="entry name" value="HYBRID SIGNAL TRANSDUCTION HISTIDINE KINASE C"/>
    <property type="match status" value="1"/>
</dbReference>
<dbReference type="InterPro" id="IPR011006">
    <property type="entry name" value="CheY-like_superfamily"/>
</dbReference>
<name>A0A502GX78_9BACT</name>
<dbReference type="Gene3D" id="3.40.50.2300">
    <property type="match status" value="1"/>
</dbReference>
<evidence type="ECO:0000259" key="9">
    <source>
        <dbReference type="PROSITE" id="PS50109"/>
    </source>
</evidence>
<dbReference type="SUPFAM" id="SSF52172">
    <property type="entry name" value="CheY-like"/>
    <property type="match status" value="1"/>
</dbReference>
<evidence type="ECO:0000256" key="6">
    <source>
        <dbReference type="ARBA" id="ARBA00023163"/>
    </source>
</evidence>
<evidence type="ECO:0000259" key="10">
    <source>
        <dbReference type="PROSITE" id="PS50110"/>
    </source>
</evidence>
<keyword evidence="11" id="KW-0418">Kinase</keyword>
<dbReference type="SMART" id="SM00388">
    <property type="entry name" value="HisKA"/>
    <property type="match status" value="1"/>
</dbReference>
<dbReference type="PROSITE" id="PS00041">
    <property type="entry name" value="HTH_ARAC_FAMILY_1"/>
    <property type="match status" value="1"/>
</dbReference>
<dbReference type="Pfam" id="PF12833">
    <property type="entry name" value="HTH_18"/>
    <property type="match status" value="1"/>
</dbReference>
<dbReference type="GO" id="GO:0003700">
    <property type="term" value="F:DNA-binding transcription factor activity"/>
    <property type="evidence" value="ECO:0007669"/>
    <property type="project" value="InterPro"/>
</dbReference>